<reference evidence="9 10" key="1">
    <citation type="submission" date="2023-11" db="EMBL/GenBank/DDBJ databases">
        <authorList>
            <person name="Okamura Y."/>
        </authorList>
    </citation>
    <scope>NUCLEOTIDE SEQUENCE [LARGE SCALE GENOMIC DNA]</scope>
</reference>
<dbReference type="Pfam" id="PF00089">
    <property type="entry name" value="Trypsin"/>
    <property type="match status" value="1"/>
</dbReference>
<dbReference type="GO" id="GO:0004252">
    <property type="term" value="F:serine-type endopeptidase activity"/>
    <property type="evidence" value="ECO:0007669"/>
    <property type="project" value="InterPro"/>
</dbReference>
<dbReference type="Proteomes" id="UP001497472">
    <property type="component" value="Unassembled WGS sequence"/>
</dbReference>
<comment type="caution">
    <text evidence="9">The sequence shown here is derived from an EMBL/GenBank/DDBJ whole genome shotgun (WGS) entry which is preliminary data.</text>
</comment>
<keyword evidence="3 6" id="KW-0720">Serine protease</keyword>
<comment type="similarity">
    <text evidence="5">Belongs to the peptidase S1 family. CLIP subfamily.</text>
</comment>
<dbReference type="Gene3D" id="2.40.10.10">
    <property type="entry name" value="Trypsin-like serine proteases"/>
    <property type="match status" value="1"/>
</dbReference>
<name>A0AAV1J8R7_9NEOP</name>
<dbReference type="AlphaFoldDB" id="A0AAV1J8R7"/>
<dbReference type="PROSITE" id="PS00135">
    <property type="entry name" value="TRYPSIN_SER"/>
    <property type="match status" value="1"/>
</dbReference>
<protein>
    <recommendedName>
        <fullName evidence="8">Peptidase S1 domain-containing protein</fullName>
    </recommendedName>
</protein>
<dbReference type="PRINTS" id="PR00722">
    <property type="entry name" value="CHYMOTRYPSIN"/>
</dbReference>
<dbReference type="SUPFAM" id="SSF50494">
    <property type="entry name" value="Trypsin-like serine proteases"/>
    <property type="match status" value="1"/>
</dbReference>
<keyword evidence="2 6" id="KW-0378">Hydrolase</keyword>
<evidence type="ECO:0000256" key="7">
    <source>
        <dbReference type="SAM" id="SignalP"/>
    </source>
</evidence>
<keyword evidence="4" id="KW-1015">Disulfide bond</keyword>
<dbReference type="InterPro" id="IPR050430">
    <property type="entry name" value="Peptidase_S1"/>
</dbReference>
<dbReference type="PANTHER" id="PTHR24276">
    <property type="entry name" value="POLYSERASE-RELATED"/>
    <property type="match status" value="1"/>
</dbReference>
<evidence type="ECO:0000256" key="6">
    <source>
        <dbReference type="RuleBase" id="RU363034"/>
    </source>
</evidence>
<dbReference type="InterPro" id="IPR009003">
    <property type="entry name" value="Peptidase_S1_PA"/>
</dbReference>
<dbReference type="InterPro" id="IPR033116">
    <property type="entry name" value="TRYPSIN_SER"/>
</dbReference>
<keyword evidence="7" id="KW-0732">Signal</keyword>
<accession>A0AAV1J8R7</accession>
<dbReference type="FunFam" id="2.40.10.10:FF:000002">
    <property type="entry name" value="Transmembrane protease serine"/>
    <property type="match status" value="1"/>
</dbReference>
<evidence type="ECO:0000313" key="9">
    <source>
        <dbReference type="EMBL" id="CAK1545765.1"/>
    </source>
</evidence>
<evidence type="ECO:0000256" key="1">
    <source>
        <dbReference type="ARBA" id="ARBA00022670"/>
    </source>
</evidence>
<dbReference type="PROSITE" id="PS00134">
    <property type="entry name" value="TRYPSIN_HIS"/>
    <property type="match status" value="1"/>
</dbReference>
<dbReference type="InterPro" id="IPR043504">
    <property type="entry name" value="Peptidase_S1_PA_chymotrypsin"/>
</dbReference>
<dbReference type="InterPro" id="IPR001314">
    <property type="entry name" value="Peptidase_S1A"/>
</dbReference>
<dbReference type="EMBL" id="CAVLEF010000007">
    <property type="protein sequence ID" value="CAK1545765.1"/>
    <property type="molecule type" value="Genomic_DNA"/>
</dbReference>
<proteinExistence type="inferred from homology"/>
<evidence type="ECO:0000256" key="5">
    <source>
        <dbReference type="ARBA" id="ARBA00024195"/>
    </source>
</evidence>
<evidence type="ECO:0000256" key="2">
    <source>
        <dbReference type="ARBA" id="ARBA00022801"/>
    </source>
</evidence>
<feature type="signal peptide" evidence="7">
    <location>
        <begin position="1"/>
        <end position="18"/>
    </location>
</feature>
<keyword evidence="1 6" id="KW-0645">Protease</keyword>
<keyword evidence="10" id="KW-1185">Reference proteome</keyword>
<dbReference type="CDD" id="cd00190">
    <property type="entry name" value="Tryp_SPc"/>
    <property type="match status" value="1"/>
</dbReference>
<sequence>MMWSTVFTIILFSGAAVGRTLHGGRIVNGNNTRIENYPFLVQVDVFQSYGDWWPSCSANILKVNWLLSAAHCFEGRDYKPEHRRIRAGTTFKGTGGVIRYVDYDIKHPDYRVAARYDADINVVKLLEPLLYSPVIQKATINVAGNHLPNNIPVIYAGWGRTDFFGGQPYILQHVSVYTVDNAMCAEYYRKHNRSDYTVTPNMICAGLWEEGGKDACTGDSGGPLYTGGVVVGIVSWGHLCAEPFNPGVATDVASYTDWIVKTAR</sequence>
<evidence type="ECO:0000256" key="3">
    <source>
        <dbReference type="ARBA" id="ARBA00022825"/>
    </source>
</evidence>
<dbReference type="SMART" id="SM00020">
    <property type="entry name" value="Tryp_SPc"/>
    <property type="match status" value="1"/>
</dbReference>
<dbReference type="GO" id="GO:0006508">
    <property type="term" value="P:proteolysis"/>
    <property type="evidence" value="ECO:0007669"/>
    <property type="project" value="UniProtKB-KW"/>
</dbReference>
<gene>
    <name evidence="9" type="ORF">LNINA_LOCUS5383</name>
</gene>
<dbReference type="PROSITE" id="PS50240">
    <property type="entry name" value="TRYPSIN_DOM"/>
    <property type="match status" value="1"/>
</dbReference>
<organism evidence="9 10">
    <name type="scientific">Leptosia nina</name>
    <dbReference type="NCBI Taxonomy" id="320188"/>
    <lineage>
        <taxon>Eukaryota</taxon>
        <taxon>Metazoa</taxon>
        <taxon>Ecdysozoa</taxon>
        <taxon>Arthropoda</taxon>
        <taxon>Hexapoda</taxon>
        <taxon>Insecta</taxon>
        <taxon>Pterygota</taxon>
        <taxon>Neoptera</taxon>
        <taxon>Endopterygota</taxon>
        <taxon>Lepidoptera</taxon>
        <taxon>Glossata</taxon>
        <taxon>Ditrysia</taxon>
        <taxon>Papilionoidea</taxon>
        <taxon>Pieridae</taxon>
        <taxon>Pierinae</taxon>
        <taxon>Leptosia</taxon>
    </lineage>
</organism>
<evidence type="ECO:0000256" key="4">
    <source>
        <dbReference type="ARBA" id="ARBA00023157"/>
    </source>
</evidence>
<dbReference type="PANTHER" id="PTHR24276:SF91">
    <property type="entry name" value="AT26814P-RELATED"/>
    <property type="match status" value="1"/>
</dbReference>
<dbReference type="InterPro" id="IPR001254">
    <property type="entry name" value="Trypsin_dom"/>
</dbReference>
<evidence type="ECO:0000259" key="8">
    <source>
        <dbReference type="PROSITE" id="PS50240"/>
    </source>
</evidence>
<dbReference type="InterPro" id="IPR018114">
    <property type="entry name" value="TRYPSIN_HIS"/>
</dbReference>
<feature type="chain" id="PRO_5043965213" description="Peptidase S1 domain-containing protein" evidence="7">
    <location>
        <begin position="19"/>
        <end position="264"/>
    </location>
</feature>
<evidence type="ECO:0000313" key="10">
    <source>
        <dbReference type="Proteomes" id="UP001497472"/>
    </source>
</evidence>
<feature type="domain" description="Peptidase S1" evidence="8">
    <location>
        <begin position="26"/>
        <end position="264"/>
    </location>
</feature>